<evidence type="ECO:0000256" key="4">
    <source>
        <dbReference type="ARBA" id="ARBA00023263"/>
    </source>
</evidence>
<protein>
    <submittedName>
        <fullName evidence="5">Fimbrial protein</fullName>
    </submittedName>
</protein>
<dbReference type="EMBL" id="JASSOM010000089">
    <property type="protein sequence ID" value="MDK9365984.1"/>
    <property type="molecule type" value="Genomic_DNA"/>
</dbReference>
<dbReference type="InterPro" id="IPR050263">
    <property type="entry name" value="Bact_Fimbrial_Adh_Pro"/>
</dbReference>
<name>A0AAP4LD02_9ENTR</name>
<reference evidence="5 6" key="1">
    <citation type="submission" date="2023-06" db="EMBL/GenBank/DDBJ databases">
        <title>Identification and characterization of antibiotic-resistant Gram-negative bacteria.</title>
        <authorList>
            <person name="Cho G.-S."/>
            <person name="Lee J."/>
            <person name="Tai E."/>
            <person name="Jeong S."/>
            <person name="Kim I."/>
            <person name="Kim B.-E."/>
            <person name="Jeong M.-I."/>
            <person name="Oh K.-K."/>
            <person name="Franz C.M.A.P."/>
        </authorList>
    </citation>
    <scope>NUCLEOTIDE SEQUENCE [LARGE SCALE GENOMIC DNA]</scope>
    <source>
        <strain evidence="5 6">V106_12</strain>
    </source>
</reference>
<dbReference type="PANTHER" id="PTHR33420">
    <property type="entry name" value="FIMBRIAL SUBUNIT ELFA-RELATED"/>
    <property type="match status" value="1"/>
</dbReference>
<dbReference type="AlphaFoldDB" id="A0AAP4LD02"/>
<dbReference type="SUPFAM" id="SSF49401">
    <property type="entry name" value="Bacterial adhesins"/>
    <property type="match status" value="1"/>
</dbReference>
<evidence type="ECO:0000313" key="6">
    <source>
        <dbReference type="Proteomes" id="UP001223214"/>
    </source>
</evidence>
<evidence type="ECO:0000313" key="5">
    <source>
        <dbReference type="EMBL" id="MDK9365984.1"/>
    </source>
</evidence>
<comment type="similarity">
    <text evidence="2">Belongs to the fimbrial protein family.</text>
</comment>
<dbReference type="RefSeq" id="WP_095280923.1">
    <property type="nucleotide sequence ID" value="NZ_JASSOM010000089.1"/>
</dbReference>
<dbReference type="InterPro" id="IPR008966">
    <property type="entry name" value="Adhesion_dom_sf"/>
</dbReference>
<organism evidence="5 6">
    <name type="scientific">Lelliottia wanjuensis</name>
    <dbReference type="NCBI Taxonomy" id="3050585"/>
    <lineage>
        <taxon>Bacteria</taxon>
        <taxon>Pseudomonadati</taxon>
        <taxon>Pseudomonadota</taxon>
        <taxon>Gammaproteobacteria</taxon>
        <taxon>Enterobacterales</taxon>
        <taxon>Enterobacteriaceae</taxon>
        <taxon>Lelliottia</taxon>
    </lineage>
</organism>
<comment type="caution">
    <text evidence="5">The sequence shown here is derived from an EMBL/GenBank/DDBJ whole genome shotgun (WGS) entry which is preliminary data.</text>
</comment>
<keyword evidence="4" id="KW-0281">Fimbrium</keyword>
<dbReference type="Gene3D" id="2.60.40.1090">
    <property type="entry name" value="Fimbrial-type adhesion domain"/>
    <property type="match status" value="1"/>
</dbReference>
<evidence type="ECO:0000256" key="3">
    <source>
        <dbReference type="ARBA" id="ARBA00022729"/>
    </source>
</evidence>
<gene>
    <name evidence="5" type="ORF">QQF32_22575</name>
</gene>
<accession>A0AAP4LD02</accession>
<sequence>MHFLLSTSTPPIVKIFLFLLSGYCLPLLAANQGDGAIFIKGEVLYTPCAIDLDSRDQTIDMGETPVAEIATKGYGPTRHFTVRLINCLMLPSPGNSQFDSEYYQITFDPMTGTERFAIRGEAEGIELTIRDTDGNLAVPGVALPAKEVTRGNIDLHYALQMVSDGQPLKSGTYQSLIRFRMDYY</sequence>
<dbReference type="PANTHER" id="PTHR33420:SF3">
    <property type="entry name" value="FIMBRIAL SUBUNIT ELFA"/>
    <property type="match status" value="1"/>
</dbReference>
<dbReference type="InterPro" id="IPR036937">
    <property type="entry name" value="Adhesion_dom_fimbrial_sf"/>
</dbReference>
<proteinExistence type="inferred from homology"/>
<comment type="subcellular location">
    <subcellularLocation>
        <location evidence="1">Fimbrium</location>
    </subcellularLocation>
</comment>
<keyword evidence="3" id="KW-0732">Signal</keyword>
<dbReference type="GO" id="GO:0009289">
    <property type="term" value="C:pilus"/>
    <property type="evidence" value="ECO:0007669"/>
    <property type="project" value="UniProtKB-SubCell"/>
</dbReference>
<dbReference type="Proteomes" id="UP001223214">
    <property type="component" value="Unassembled WGS sequence"/>
</dbReference>
<dbReference type="GeneID" id="97183731"/>
<dbReference type="GO" id="GO:0043709">
    <property type="term" value="P:cell adhesion involved in single-species biofilm formation"/>
    <property type="evidence" value="ECO:0007669"/>
    <property type="project" value="TreeGrafter"/>
</dbReference>
<evidence type="ECO:0000256" key="1">
    <source>
        <dbReference type="ARBA" id="ARBA00004561"/>
    </source>
</evidence>
<evidence type="ECO:0000256" key="2">
    <source>
        <dbReference type="ARBA" id="ARBA00006671"/>
    </source>
</evidence>
<keyword evidence="6" id="KW-1185">Reference proteome</keyword>